<dbReference type="PROSITE" id="PS01097">
    <property type="entry name" value="HUPF_HYPC"/>
    <property type="match status" value="1"/>
</dbReference>
<dbReference type="Pfam" id="PF01455">
    <property type="entry name" value="HupF_HypC"/>
    <property type="match status" value="1"/>
</dbReference>
<dbReference type="PANTHER" id="PTHR35177:SF2">
    <property type="entry name" value="HYDROGENASE MATURATION FACTOR HYBG"/>
    <property type="match status" value="1"/>
</dbReference>
<proteinExistence type="inferred from homology"/>
<evidence type="ECO:0000313" key="3">
    <source>
        <dbReference type="Proteomes" id="UP001589844"/>
    </source>
</evidence>
<dbReference type="Gene3D" id="2.30.30.140">
    <property type="match status" value="1"/>
</dbReference>
<comment type="similarity">
    <text evidence="1">Belongs to the HupF/HypC family.</text>
</comment>
<organism evidence="2 3">
    <name type="scientific">Undibacterium danionis</name>
    <dbReference type="NCBI Taxonomy" id="1812100"/>
    <lineage>
        <taxon>Bacteria</taxon>
        <taxon>Pseudomonadati</taxon>
        <taxon>Pseudomonadota</taxon>
        <taxon>Betaproteobacteria</taxon>
        <taxon>Burkholderiales</taxon>
        <taxon>Oxalobacteraceae</taxon>
        <taxon>Undibacterium</taxon>
    </lineage>
</organism>
<sequence>MCLGIPGKIVSITDAEQQLAMVDVGGIQRAVNLSCIASDGNDLSQHLNSWVLVHVGFAMSVISEAEAQSTLAILHELGQMQEEMLAMQEGES</sequence>
<reference evidence="2 3" key="1">
    <citation type="submission" date="2024-09" db="EMBL/GenBank/DDBJ databases">
        <authorList>
            <person name="Sun Q."/>
            <person name="Mori K."/>
        </authorList>
    </citation>
    <scope>NUCLEOTIDE SEQUENCE [LARGE SCALE GENOMIC DNA]</scope>
    <source>
        <strain evidence="2 3">CCM 8677</strain>
    </source>
</reference>
<comment type="caution">
    <text evidence="2">The sequence shown here is derived from an EMBL/GenBank/DDBJ whole genome shotgun (WGS) entry which is preliminary data.</text>
</comment>
<dbReference type="PRINTS" id="PR00445">
    <property type="entry name" value="HUPFHYPC"/>
</dbReference>
<gene>
    <name evidence="2" type="ORF">ACFFJH_05040</name>
</gene>
<dbReference type="RefSeq" id="WP_390210545.1">
    <property type="nucleotide sequence ID" value="NZ_JBHLXJ010000004.1"/>
</dbReference>
<dbReference type="InterPro" id="IPR019812">
    <property type="entry name" value="Hydgase_assmbl_chp_CS"/>
</dbReference>
<accession>A0ABV6IBG0</accession>
<dbReference type="PANTHER" id="PTHR35177">
    <property type="entry name" value="HYDROGENASE MATURATION FACTOR HYBG"/>
    <property type="match status" value="1"/>
</dbReference>
<dbReference type="Proteomes" id="UP001589844">
    <property type="component" value="Unassembled WGS sequence"/>
</dbReference>
<keyword evidence="3" id="KW-1185">Reference proteome</keyword>
<evidence type="ECO:0000256" key="1">
    <source>
        <dbReference type="ARBA" id="ARBA00006018"/>
    </source>
</evidence>
<dbReference type="NCBIfam" id="TIGR00074">
    <property type="entry name" value="hypC_hupF"/>
    <property type="match status" value="1"/>
</dbReference>
<dbReference type="SUPFAM" id="SSF159127">
    <property type="entry name" value="HupF/HypC-like"/>
    <property type="match status" value="1"/>
</dbReference>
<dbReference type="EMBL" id="JBHLXJ010000004">
    <property type="protein sequence ID" value="MFC0349160.1"/>
    <property type="molecule type" value="Genomic_DNA"/>
</dbReference>
<evidence type="ECO:0000313" key="2">
    <source>
        <dbReference type="EMBL" id="MFC0349160.1"/>
    </source>
</evidence>
<name>A0ABV6IBG0_9BURK</name>
<dbReference type="InterPro" id="IPR001109">
    <property type="entry name" value="Hydrogenase_HupF/HypC"/>
</dbReference>
<protein>
    <submittedName>
        <fullName evidence="2">HypC/HybG/HupF family hydrogenase formation chaperone</fullName>
    </submittedName>
</protein>